<evidence type="ECO:0000259" key="1">
    <source>
        <dbReference type="PROSITE" id="PS50017"/>
    </source>
</evidence>
<dbReference type="InterPro" id="IPR000488">
    <property type="entry name" value="Death_dom"/>
</dbReference>
<dbReference type="Pfam" id="PF00531">
    <property type="entry name" value="Death"/>
    <property type="match status" value="1"/>
</dbReference>
<dbReference type="PROSITE" id="PS50017">
    <property type="entry name" value="DEATH_DOMAIN"/>
    <property type="match status" value="2"/>
</dbReference>
<dbReference type="InParanoid" id="A0A1X7VLQ9"/>
<dbReference type="Gene3D" id="1.10.533.10">
    <property type="entry name" value="Death Domain, Fas"/>
    <property type="match status" value="2"/>
</dbReference>
<accession>A0A1X7VLQ9</accession>
<name>A0A1X7VLQ9_AMPQE</name>
<sequence>MADTMTKTEISISVIKLKTKLNDIVPDWMMFGIQLGVPMTKLRSIESSRYHSRSTDDKFTLMLTKWLEISTDQTWSNISTALEAIGNRRLACSIKDKYGEGNVTVDATDLQTILKEVIPNWIHFGLMLGIPKIELDIIDDRNPYSQYLFETLEYWKDNGDFTWETLIDAVRRIGNEKLAMALEKDYIVQT</sequence>
<dbReference type="Proteomes" id="UP000007879">
    <property type="component" value="Unassembled WGS sequence"/>
</dbReference>
<evidence type="ECO:0000313" key="2">
    <source>
        <dbReference type="EnsemblMetazoa" id="Aqu2.1.40358_001"/>
    </source>
</evidence>
<keyword evidence="3" id="KW-1185">Reference proteome</keyword>
<organism evidence="2">
    <name type="scientific">Amphimedon queenslandica</name>
    <name type="common">Sponge</name>
    <dbReference type="NCBI Taxonomy" id="400682"/>
    <lineage>
        <taxon>Eukaryota</taxon>
        <taxon>Metazoa</taxon>
        <taxon>Porifera</taxon>
        <taxon>Demospongiae</taxon>
        <taxon>Heteroscleromorpha</taxon>
        <taxon>Haplosclerida</taxon>
        <taxon>Niphatidae</taxon>
        <taxon>Amphimedon</taxon>
    </lineage>
</organism>
<evidence type="ECO:0000313" key="3">
    <source>
        <dbReference type="Proteomes" id="UP000007879"/>
    </source>
</evidence>
<dbReference type="KEGG" id="aqu:109593814"/>
<reference evidence="2" key="2">
    <citation type="submission" date="2017-05" db="UniProtKB">
        <authorList>
            <consortium name="EnsemblMetazoa"/>
        </authorList>
    </citation>
    <scope>IDENTIFICATION</scope>
</reference>
<protein>
    <recommendedName>
        <fullName evidence="1">Death domain-containing protein</fullName>
    </recommendedName>
</protein>
<dbReference type="EnsemblMetazoa" id="Aqu2.1.40358_001">
    <property type="protein sequence ID" value="Aqu2.1.40358_001"/>
    <property type="gene ID" value="Aqu2.1.40358"/>
</dbReference>
<dbReference type="OrthoDB" id="100767at2759"/>
<gene>
    <name evidence="2" type="primary">109593814</name>
</gene>
<dbReference type="EnsemblMetazoa" id="XM_020008913.1">
    <property type="protein sequence ID" value="XP_019864472.1"/>
    <property type="gene ID" value="LOC109593814"/>
</dbReference>
<reference evidence="3" key="1">
    <citation type="journal article" date="2010" name="Nature">
        <title>The Amphimedon queenslandica genome and the evolution of animal complexity.</title>
        <authorList>
            <person name="Srivastava M."/>
            <person name="Simakov O."/>
            <person name="Chapman J."/>
            <person name="Fahey B."/>
            <person name="Gauthier M.E."/>
            <person name="Mitros T."/>
            <person name="Richards G.S."/>
            <person name="Conaco C."/>
            <person name="Dacre M."/>
            <person name="Hellsten U."/>
            <person name="Larroux C."/>
            <person name="Putnam N.H."/>
            <person name="Stanke M."/>
            <person name="Adamska M."/>
            <person name="Darling A."/>
            <person name="Degnan S.M."/>
            <person name="Oakley T.H."/>
            <person name="Plachetzki D.C."/>
            <person name="Zhai Y."/>
            <person name="Adamski M."/>
            <person name="Calcino A."/>
            <person name="Cummins S.F."/>
            <person name="Goodstein D.M."/>
            <person name="Harris C."/>
            <person name="Jackson D.J."/>
            <person name="Leys S.P."/>
            <person name="Shu S."/>
            <person name="Woodcroft B.J."/>
            <person name="Vervoort M."/>
            <person name="Kosik K.S."/>
            <person name="Manning G."/>
            <person name="Degnan B.M."/>
            <person name="Rokhsar D.S."/>
        </authorList>
    </citation>
    <scope>NUCLEOTIDE SEQUENCE [LARGE SCALE GENOMIC DNA]</scope>
</reference>
<dbReference type="InterPro" id="IPR011029">
    <property type="entry name" value="DEATH-like_dom_sf"/>
</dbReference>
<dbReference type="CDD" id="cd01670">
    <property type="entry name" value="Death"/>
    <property type="match status" value="1"/>
</dbReference>
<feature type="domain" description="Death" evidence="1">
    <location>
        <begin position="27"/>
        <end position="98"/>
    </location>
</feature>
<dbReference type="GO" id="GO:0007165">
    <property type="term" value="P:signal transduction"/>
    <property type="evidence" value="ECO:0007669"/>
    <property type="project" value="InterPro"/>
</dbReference>
<dbReference type="SUPFAM" id="SSF47986">
    <property type="entry name" value="DEATH domain"/>
    <property type="match status" value="2"/>
</dbReference>
<dbReference type="AlphaFoldDB" id="A0A1X7VLQ9"/>
<feature type="domain" description="Death" evidence="1">
    <location>
        <begin position="120"/>
        <end position="186"/>
    </location>
</feature>
<proteinExistence type="predicted"/>